<name>A0A448Z3X9_9STRA</name>
<dbReference type="PRINTS" id="PR00056">
    <property type="entry name" value="HSFDOMAIN"/>
</dbReference>
<comment type="subcellular location">
    <subcellularLocation>
        <location evidence="1">Nucleus</location>
    </subcellularLocation>
</comment>
<evidence type="ECO:0000256" key="1">
    <source>
        <dbReference type="ARBA" id="ARBA00004123"/>
    </source>
</evidence>
<dbReference type="EMBL" id="CAACVS010000102">
    <property type="protein sequence ID" value="VEU36732.1"/>
    <property type="molecule type" value="Genomic_DNA"/>
</dbReference>
<protein>
    <recommendedName>
        <fullName evidence="6">HSF-type DNA-binding domain-containing protein</fullName>
    </recommendedName>
</protein>
<accession>A0A448Z3X9</accession>
<proteinExistence type="inferred from homology"/>
<reference evidence="7 8" key="1">
    <citation type="submission" date="2019-01" db="EMBL/GenBank/DDBJ databases">
        <authorList>
            <person name="Ferrante I. M."/>
        </authorList>
    </citation>
    <scope>NUCLEOTIDE SEQUENCE [LARGE SCALE GENOMIC DNA]</scope>
    <source>
        <strain evidence="7 8">B856</strain>
    </source>
</reference>
<feature type="domain" description="HSF-type DNA-binding" evidence="6">
    <location>
        <begin position="110"/>
        <end position="205"/>
    </location>
</feature>
<dbReference type="Gene3D" id="1.10.10.10">
    <property type="entry name" value="Winged helix-like DNA-binding domain superfamily/Winged helix DNA-binding domain"/>
    <property type="match status" value="1"/>
</dbReference>
<organism evidence="7 8">
    <name type="scientific">Pseudo-nitzschia multistriata</name>
    <dbReference type="NCBI Taxonomy" id="183589"/>
    <lineage>
        <taxon>Eukaryota</taxon>
        <taxon>Sar</taxon>
        <taxon>Stramenopiles</taxon>
        <taxon>Ochrophyta</taxon>
        <taxon>Bacillariophyta</taxon>
        <taxon>Bacillariophyceae</taxon>
        <taxon>Bacillariophycidae</taxon>
        <taxon>Bacillariales</taxon>
        <taxon>Bacillariaceae</taxon>
        <taxon>Pseudo-nitzschia</taxon>
    </lineage>
</organism>
<dbReference type="InterPro" id="IPR000232">
    <property type="entry name" value="HSF_DNA-bd"/>
</dbReference>
<dbReference type="FunFam" id="1.10.10.10:FF:000479">
    <property type="entry name" value="Predicted protein"/>
    <property type="match status" value="1"/>
</dbReference>
<feature type="compositionally biased region" description="Basic and acidic residues" evidence="5">
    <location>
        <begin position="279"/>
        <end position="293"/>
    </location>
</feature>
<evidence type="ECO:0000256" key="3">
    <source>
        <dbReference type="ARBA" id="ARBA00023242"/>
    </source>
</evidence>
<evidence type="ECO:0000256" key="4">
    <source>
        <dbReference type="RuleBase" id="RU004020"/>
    </source>
</evidence>
<feature type="region of interest" description="Disordered" evidence="5">
    <location>
        <begin position="1"/>
        <end position="40"/>
    </location>
</feature>
<comment type="similarity">
    <text evidence="4">Belongs to the HSF family.</text>
</comment>
<dbReference type="AlphaFoldDB" id="A0A448Z3X9"/>
<dbReference type="SMART" id="SM00415">
    <property type="entry name" value="HSF"/>
    <property type="match status" value="1"/>
</dbReference>
<keyword evidence="3" id="KW-0539">Nucleus</keyword>
<dbReference type="SUPFAM" id="SSF46785">
    <property type="entry name" value="Winged helix' DNA-binding domain"/>
    <property type="match status" value="1"/>
</dbReference>
<dbReference type="GO" id="GO:0005634">
    <property type="term" value="C:nucleus"/>
    <property type="evidence" value="ECO:0007669"/>
    <property type="project" value="UniProtKB-SubCell"/>
</dbReference>
<evidence type="ECO:0000256" key="5">
    <source>
        <dbReference type="SAM" id="MobiDB-lite"/>
    </source>
</evidence>
<feature type="compositionally biased region" description="Basic and acidic residues" evidence="5">
    <location>
        <begin position="25"/>
        <end position="34"/>
    </location>
</feature>
<evidence type="ECO:0000313" key="8">
    <source>
        <dbReference type="Proteomes" id="UP000291116"/>
    </source>
</evidence>
<keyword evidence="2" id="KW-0238">DNA-binding</keyword>
<dbReference type="GO" id="GO:0043565">
    <property type="term" value="F:sequence-specific DNA binding"/>
    <property type="evidence" value="ECO:0007669"/>
    <property type="project" value="InterPro"/>
</dbReference>
<dbReference type="PANTHER" id="PTHR10015:SF206">
    <property type="entry name" value="HSF-TYPE DNA-BINDING DOMAIN-CONTAINING PROTEIN"/>
    <property type="match status" value="1"/>
</dbReference>
<dbReference type="PANTHER" id="PTHR10015">
    <property type="entry name" value="HEAT SHOCK TRANSCRIPTION FACTOR"/>
    <property type="match status" value="1"/>
</dbReference>
<evidence type="ECO:0000256" key="2">
    <source>
        <dbReference type="ARBA" id="ARBA00023125"/>
    </source>
</evidence>
<keyword evidence="8" id="KW-1185">Reference proteome</keyword>
<sequence length="434" mass="50043">MKKKDKSSTNKISNNVTVGTLADAQKPDMQKWETGRGALGKGSPKDRYVYCDFAQIKEEEYDVDYEIDQEGLLQALDESTTMAAAQSAQHQSISYLQQPPPVLRASGWVRSQRFPTKLYALLSQPQLSNIITWMPHGRSWKVLETRIFETSVLPVFFESDNYHSFNRVINAWSFRRKSSGPDRGSYFHELFLRGKPHLQKYMRRLPRTHKKLAMSKSEEPDFFELEKTSPLPTLDQARASLESRKYLRLRDHFDKETVVQGGMADHSRSQLPAPPLDKNGNDQAKRQGSEQHDAAALQCRTMLATKGAPPKGTGTLNNVDQFTLGVQHNVNARNGLKVPESLFRLNHQDKQLKDQLELQSRITGQHQQVTIRQQQEQQMIARHHRAQILHQFEQEQYLRAQSVHKAELTQQQSQMNLLRQMDLLQQQHHQRNGF</sequence>
<dbReference type="Proteomes" id="UP000291116">
    <property type="component" value="Unassembled WGS sequence"/>
</dbReference>
<dbReference type="InterPro" id="IPR036388">
    <property type="entry name" value="WH-like_DNA-bd_sf"/>
</dbReference>
<dbReference type="GO" id="GO:0003700">
    <property type="term" value="F:DNA-binding transcription factor activity"/>
    <property type="evidence" value="ECO:0007669"/>
    <property type="project" value="InterPro"/>
</dbReference>
<evidence type="ECO:0000259" key="6">
    <source>
        <dbReference type="SMART" id="SM00415"/>
    </source>
</evidence>
<feature type="compositionally biased region" description="Polar residues" evidence="5">
    <location>
        <begin position="9"/>
        <end position="18"/>
    </location>
</feature>
<dbReference type="InterPro" id="IPR036390">
    <property type="entry name" value="WH_DNA-bd_sf"/>
</dbReference>
<dbReference type="Pfam" id="PF00447">
    <property type="entry name" value="HSF_DNA-bind"/>
    <property type="match status" value="1"/>
</dbReference>
<gene>
    <name evidence="7" type="ORF">PSNMU_V1.4_AUG-EV-PASAV3_0035020</name>
</gene>
<evidence type="ECO:0000313" key="7">
    <source>
        <dbReference type="EMBL" id="VEU36732.1"/>
    </source>
</evidence>
<dbReference type="OrthoDB" id="40204at2759"/>
<feature type="region of interest" description="Disordered" evidence="5">
    <location>
        <begin position="258"/>
        <end position="294"/>
    </location>
</feature>